<dbReference type="AlphaFoldDB" id="A0A9W6Z0H2"/>
<dbReference type="Proteomes" id="UP001165063">
    <property type="component" value="Unassembled WGS sequence"/>
</dbReference>
<gene>
    <name evidence="2" type="ORF">Amon01_000419900</name>
</gene>
<evidence type="ECO:0000313" key="3">
    <source>
        <dbReference type="Proteomes" id="UP001165063"/>
    </source>
</evidence>
<comment type="caution">
    <text evidence="2">The sequence shown here is derived from an EMBL/GenBank/DDBJ whole genome shotgun (WGS) entry which is preliminary data.</text>
</comment>
<protein>
    <submittedName>
        <fullName evidence="2">Unnamed protein product</fullName>
    </submittedName>
</protein>
<evidence type="ECO:0000313" key="2">
    <source>
        <dbReference type="EMBL" id="GMG32876.1"/>
    </source>
</evidence>
<dbReference type="EMBL" id="BSXU01001965">
    <property type="protein sequence ID" value="GMG32876.1"/>
    <property type="molecule type" value="Genomic_DNA"/>
</dbReference>
<reference evidence="2" key="1">
    <citation type="submission" date="2023-04" db="EMBL/GenBank/DDBJ databases">
        <title>Ambrosiozyma monospora NBRC 1965.</title>
        <authorList>
            <person name="Ichikawa N."/>
            <person name="Sato H."/>
            <person name="Tonouchi N."/>
        </authorList>
    </citation>
    <scope>NUCLEOTIDE SEQUENCE</scope>
    <source>
        <strain evidence="2">NBRC 1965</strain>
    </source>
</reference>
<name>A0A9W6Z0H2_AMBMO</name>
<feature type="compositionally biased region" description="Polar residues" evidence="1">
    <location>
        <begin position="234"/>
        <end position="257"/>
    </location>
</feature>
<proteinExistence type="predicted"/>
<feature type="region of interest" description="Disordered" evidence="1">
    <location>
        <begin position="434"/>
        <end position="502"/>
    </location>
</feature>
<feature type="region of interest" description="Disordered" evidence="1">
    <location>
        <begin position="12"/>
        <end position="35"/>
    </location>
</feature>
<feature type="region of interest" description="Disordered" evidence="1">
    <location>
        <begin position="192"/>
        <end position="274"/>
    </location>
</feature>
<organism evidence="2 3">
    <name type="scientific">Ambrosiozyma monospora</name>
    <name type="common">Yeast</name>
    <name type="synonym">Endomycopsis monosporus</name>
    <dbReference type="NCBI Taxonomy" id="43982"/>
    <lineage>
        <taxon>Eukaryota</taxon>
        <taxon>Fungi</taxon>
        <taxon>Dikarya</taxon>
        <taxon>Ascomycota</taxon>
        <taxon>Saccharomycotina</taxon>
        <taxon>Pichiomycetes</taxon>
        <taxon>Pichiales</taxon>
        <taxon>Pichiaceae</taxon>
        <taxon>Ambrosiozyma</taxon>
    </lineage>
</organism>
<accession>A0A9W6Z0H2</accession>
<sequence length="538" mass="61257">MKEDETEFILYDPNAPKKTKRQLPQLTLEEKKAKRREANRARYLLSREKKILESGIGNGDILEHDLKMKRERKKFNPDEYEQFTKIPDDPQYAFSLKEQEEYKDLASPRILLDCMSKKVYDFNDVESLESCLEFFEKLYNGQSGPIAWLTFQQFTQFWILFGHLFYLNSNKRATTKEDYFLNCRQHIASRGVRKPRKKNTEVAGFDSGVGGDSQGQEDMSQVSQVSQMSQMSQINESQMPKMSQIDESTQLDDTYQDNGIDPIITSSDKADHGLDHSISIPVATTTTSLITTAPTLATPSASITEPQQQGAESQQSQQLNQTKLLKRKNGHTSCKVSYGLHVNYDTHRIYLNRSNSHEHSHPEDAILNDKLSYAVKNYLLLSCIERKNQPNVAKIQLMNGFAFKASLNLQRLSSLDMREQLKVQVALDRFVEERDGKKSASGSKAKNKSKAKAKSKSGGGSTKTTADGDGDGAENGETRETSPETESMGPIQPLKFSDNAQRRSKMSKFIGLQLLEKYQIHNLLREKAKYREEDEFFF</sequence>
<keyword evidence="3" id="KW-1185">Reference proteome</keyword>
<feature type="compositionally biased region" description="Low complexity" evidence="1">
    <location>
        <begin position="219"/>
        <end position="233"/>
    </location>
</feature>
<feature type="compositionally biased region" description="Basic residues" evidence="1">
    <location>
        <begin position="445"/>
        <end position="455"/>
    </location>
</feature>
<evidence type="ECO:0000256" key="1">
    <source>
        <dbReference type="SAM" id="MobiDB-lite"/>
    </source>
</evidence>